<dbReference type="STRING" id="93059.P9211_03751"/>
<feature type="transmembrane region" description="Helical" evidence="5">
    <location>
        <begin position="71"/>
        <end position="93"/>
    </location>
</feature>
<sequence>MLFKILLVISPILISIISTIIWLSVWGVLKWDNKTLPGFPNVENIQDWEDSGVIPNNRPSGGYPVFTVRTLAVNALGIPTVFFLGAIFAMQFIRRGLFVG</sequence>
<dbReference type="GO" id="GO:0009767">
    <property type="term" value="P:photosynthetic electron transport chain"/>
    <property type="evidence" value="ECO:0007669"/>
    <property type="project" value="InterPro"/>
</dbReference>
<evidence type="ECO:0000256" key="4">
    <source>
        <dbReference type="ARBA" id="ARBA00023136"/>
    </source>
</evidence>
<dbReference type="Pfam" id="PF00283">
    <property type="entry name" value="Cytochrom_B559"/>
    <property type="match status" value="1"/>
</dbReference>
<dbReference type="HOGENOM" id="CLU_2344357_0_0_3"/>
<keyword evidence="8" id="KW-1185">Reference proteome</keyword>
<comment type="subcellular location">
    <subcellularLocation>
        <location evidence="1">Membrane</location>
    </subcellularLocation>
</comment>
<dbReference type="InterPro" id="IPR006241">
    <property type="entry name" value="PSII_cyt_b559_bsu"/>
</dbReference>
<dbReference type="NCBIfam" id="NF002717">
    <property type="entry name" value="PRK02561.1-1"/>
    <property type="match status" value="1"/>
</dbReference>
<dbReference type="GO" id="GO:0009539">
    <property type="term" value="C:photosystem II reaction center"/>
    <property type="evidence" value="ECO:0007669"/>
    <property type="project" value="InterPro"/>
</dbReference>
<evidence type="ECO:0000256" key="2">
    <source>
        <dbReference type="ARBA" id="ARBA00022692"/>
    </source>
</evidence>
<reference evidence="7 8" key="1">
    <citation type="journal article" date="2007" name="PLoS Genet.">
        <title>Patterns and implications of gene gain and loss in the evolution of Prochlorococcus.</title>
        <authorList>
            <person name="Kettler G.C."/>
            <person name="Martiny A.C."/>
            <person name="Huang K."/>
            <person name="Zucker J."/>
            <person name="Coleman M.L."/>
            <person name="Rodrigue S."/>
            <person name="Chen F."/>
            <person name="Lapidus A."/>
            <person name="Ferriera S."/>
            <person name="Johnson J."/>
            <person name="Steglich C."/>
            <person name="Church G.M."/>
            <person name="Richardson P."/>
            <person name="Chisholm S.W."/>
        </authorList>
    </citation>
    <scope>NUCLEOTIDE SEQUENCE [LARGE SCALE GENOMIC DNA]</scope>
    <source>
        <strain evidence="8">MIT 9211</strain>
    </source>
</reference>
<dbReference type="EMBL" id="CP000878">
    <property type="protein sequence ID" value="ABX08306.1"/>
    <property type="molecule type" value="Genomic_DNA"/>
</dbReference>
<name>A9BDZ6_PROM4</name>
<dbReference type="InterPro" id="IPR013081">
    <property type="entry name" value="PSII_cyt_b559_N"/>
</dbReference>
<gene>
    <name evidence="7" type="ordered locus">P9211_03751</name>
</gene>
<feature type="domain" description="Photosystem II cytochrome b559 N-terminal" evidence="6">
    <location>
        <begin position="62"/>
        <end position="85"/>
    </location>
</feature>
<evidence type="ECO:0000313" key="7">
    <source>
        <dbReference type="EMBL" id="ABX08306.1"/>
    </source>
</evidence>
<dbReference type="RefSeq" id="WP_012194930.1">
    <property type="nucleotide sequence ID" value="NC_009976.1"/>
</dbReference>
<keyword evidence="2 5" id="KW-0812">Transmembrane</keyword>
<feature type="transmembrane region" description="Helical" evidence="5">
    <location>
        <begin position="7"/>
        <end position="29"/>
    </location>
</feature>
<keyword evidence="3 5" id="KW-1133">Transmembrane helix</keyword>
<keyword evidence="4 5" id="KW-0472">Membrane</keyword>
<dbReference type="OrthoDB" id="560259at2"/>
<dbReference type="SUPFAM" id="SSF161045">
    <property type="entry name" value="Cytochrome b559 subunits"/>
    <property type="match status" value="1"/>
</dbReference>
<dbReference type="NCBIfam" id="TIGR01333">
    <property type="entry name" value="cyt_b559_beta"/>
    <property type="match status" value="1"/>
</dbReference>
<evidence type="ECO:0000256" key="1">
    <source>
        <dbReference type="ARBA" id="ARBA00004370"/>
    </source>
</evidence>
<dbReference type="GO" id="GO:0020037">
    <property type="term" value="F:heme binding"/>
    <property type="evidence" value="ECO:0007669"/>
    <property type="project" value="InterPro"/>
</dbReference>
<evidence type="ECO:0000259" key="6">
    <source>
        <dbReference type="Pfam" id="PF00283"/>
    </source>
</evidence>
<organism evidence="7 8">
    <name type="scientific">Prochlorococcus marinus (strain MIT 9211)</name>
    <dbReference type="NCBI Taxonomy" id="93059"/>
    <lineage>
        <taxon>Bacteria</taxon>
        <taxon>Bacillati</taxon>
        <taxon>Cyanobacteriota</taxon>
        <taxon>Cyanophyceae</taxon>
        <taxon>Synechococcales</taxon>
        <taxon>Prochlorococcaceae</taxon>
        <taxon>Prochlorococcus</taxon>
    </lineage>
</organism>
<evidence type="ECO:0000313" key="8">
    <source>
        <dbReference type="Proteomes" id="UP000000788"/>
    </source>
</evidence>
<dbReference type="AlphaFoldDB" id="A9BDZ6"/>
<proteinExistence type="predicted"/>
<dbReference type="KEGG" id="pmj:P9211_03751"/>
<accession>A9BDZ6</accession>
<dbReference type="eggNOG" id="ENOG5030VRQ">
    <property type="taxonomic scope" value="Bacteria"/>
</dbReference>
<evidence type="ECO:0000256" key="3">
    <source>
        <dbReference type="ARBA" id="ARBA00022989"/>
    </source>
</evidence>
<protein>
    <recommendedName>
        <fullName evidence="6">Photosystem II cytochrome b559 N-terminal domain-containing protein</fullName>
    </recommendedName>
</protein>
<evidence type="ECO:0000256" key="5">
    <source>
        <dbReference type="SAM" id="Phobius"/>
    </source>
</evidence>
<dbReference type="Proteomes" id="UP000000788">
    <property type="component" value="Chromosome"/>
</dbReference>